<sequence length="82" mass="9526">MEDWLKPSERTLIDEHGDAILLEQFALFWEQFDELVEADHFTEAELIQFGHDTVAEFHFPFNLAIQDAVGHLYLGRFGDDST</sequence>
<evidence type="ECO:0000313" key="1">
    <source>
        <dbReference type="EMBL" id="QDV42543.1"/>
    </source>
</evidence>
<dbReference type="AlphaFoldDB" id="A0A518HNX2"/>
<accession>A0A518HNX2</accession>
<evidence type="ECO:0000313" key="2">
    <source>
        <dbReference type="Proteomes" id="UP000319004"/>
    </source>
</evidence>
<keyword evidence="2" id="KW-1185">Reference proteome</keyword>
<dbReference type="Proteomes" id="UP000319004">
    <property type="component" value="Chromosome"/>
</dbReference>
<organism evidence="1 2">
    <name type="scientific">Stieleria neptunia</name>
    <dbReference type="NCBI Taxonomy" id="2527979"/>
    <lineage>
        <taxon>Bacteria</taxon>
        <taxon>Pseudomonadati</taxon>
        <taxon>Planctomycetota</taxon>
        <taxon>Planctomycetia</taxon>
        <taxon>Pirellulales</taxon>
        <taxon>Pirellulaceae</taxon>
        <taxon>Stieleria</taxon>
    </lineage>
</organism>
<gene>
    <name evidence="1" type="ORF">Enr13x_23910</name>
</gene>
<proteinExistence type="predicted"/>
<protein>
    <submittedName>
        <fullName evidence="1">Uncharacterized protein</fullName>
    </submittedName>
</protein>
<dbReference type="EMBL" id="CP037423">
    <property type="protein sequence ID" value="QDV42543.1"/>
    <property type="molecule type" value="Genomic_DNA"/>
</dbReference>
<reference evidence="1 2" key="1">
    <citation type="submission" date="2019-03" db="EMBL/GenBank/DDBJ databases">
        <title>Deep-cultivation of Planctomycetes and their phenomic and genomic characterization uncovers novel biology.</title>
        <authorList>
            <person name="Wiegand S."/>
            <person name="Jogler M."/>
            <person name="Boedeker C."/>
            <person name="Pinto D."/>
            <person name="Vollmers J."/>
            <person name="Rivas-Marin E."/>
            <person name="Kohn T."/>
            <person name="Peeters S.H."/>
            <person name="Heuer A."/>
            <person name="Rast P."/>
            <person name="Oberbeckmann S."/>
            <person name="Bunk B."/>
            <person name="Jeske O."/>
            <person name="Meyerdierks A."/>
            <person name="Storesund J.E."/>
            <person name="Kallscheuer N."/>
            <person name="Luecker S."/>
            <person name="Lage O.M."/>
            <person name="Pohl T."/>
            <person name="Merkel B.J."/>
            <person name="Hornburger P."/>
            <person name="Mueller R.-W."/>
            <person name="Bruemmer F."/>
            <person name="Labrenz M."/>
            <person name="Spormann A.M."/>
            <person name="Op den Camp H."/>
            <person name="Overmann J."/>
            <person name="Amann R."/>
            <person name="Jetten M.S.M."/>
            <person name="Mascher T."/>
            <person name="Medema M.H."/>
            <person name="Devos D.P."/>
            <person name="Kaster A.-K."/>
            <person name="Ovreas L."/>
            <person name="Rohde M."/>
            <person name="Galperin M.Y."/>
            <person name="Jogler C."/>
        </authorList>
    </citation>
    <scope>NUCLEOTIDE SEQUENCE [LARGE SCALE GENOMIC DNA]</scope>
    <source>
        <strain evidence="1 2">Enr13</strain>
    </source>
</reference>
<dbReference type="KEGG" id="snep:Enr13x_23910"/>
<name>A0A518HNX2_9BACT</name>